<dbReference type="OrthoDB" id="201504at2759"/>
<evidence type="ECO:0000313" key="2">
    <source>
        <dbReference type="Proteomes" id="UP000094043"/>
    </source>
</evidence>
<dbReference type="PANTHER" id="PTHR32251:SF23">
    <property type="entry name" value="3-OXO-5-ALPHA-STEROID 4-DEHYDROGENASE (DUF1295)"/>
    <property type="match status" value="1"/>
</dbReference>
<organism evidence="1 2">
    <name type="scientific">Cryptococcus depauperatus CBS 7841</name>
    <dbReference type="NCBI Taxonomy" id="1295531"/>
    <lineage>
        <taxon>Eukaryota</taxon>
        <taxon>Fungi</taxon>
        <taxon>Dikarya</taxon>
        <taxon>Basidiomycota</taxon>
        <taxon>Agaricomycotina</taxon>
        <taxon>Tremellomycetes</taxon>
        <taxon>Tremellales</taxon>
        <taxon>Cryptococcaceae</taxon>
        <taxon>Cryptococcus</taxon>
    </lineage>
</organism>
<dbReference type="Pfam" id="PF06966">
    <property type="entry name" value="DUF1295"/>
    <property type="match status" value="2"/>
</dbReference>
<keyword evidence="2" id="KW-1185">Reference proteome</keyword>
<dbReference type="RefSeq" id="XP_066065957.1">
    <property type="nucleotide sequence ID" value="XM_066209860.1"/>
</dbReference>
<name>A0A1E3HY10_9TREE</name>
<dbReference type="KEGG" id="cdep:91084617"/>
<reference evidence="1" key="2">
    <citation type="journal article" date="2022" name="Elife">
        <title>Obligate sexual reproduction of a homothallic fungus closely related to the Cryptococcus pathogenic species complex.</title>
        <authorList>
            <person name="Passer A.R."/>
            <person name="Clancey S.A."/>
            <person name="Shea T."/>
            <person name="David-Palma M."/>
            <person name="Averette A.F."/>
            <person name="Boekhout T."/>
            <person name="Porcel B.M."/>
            <person name="Nowrousian M."/>
            <person name="Cuomo C.A."/>
            <person name="Sun S."/>
            <person name="Heitman J."/>
            <person name="Coelho M.A."/>
        </authorList>
    </citation>
    <scope>NUCLEOTIDE SEQUENCE</scope>
    <source>
        <strain evidence="1">CBS 7841</strain>
    </source>
</reference>
<dbReference type="GO" id="GO:0016020">
    <property type="term" value="C:membrane"/>
    <property type="evidence" value="ECO:0007669"/>
    <property type="project" value="TreeGrafter"/>
</dbReference>
<dbReference type="EMBL" id="CP143784">
    <property type="protein sequence ID" value="WVN85256.1"/>
    <property type="molecule type" value="Genomic_DNA"/>
</dbReference>
<dbReference type="Proteomes" id="UP000094043">
    <property type="component" value="Chromosome 1"/>
</dbReference>
<gene>
    <name evidence="1" type="ORF">L203_100401</name>
</gene>
<reference evidence="1" key="3">
    <citation type="submission" date="2024-01" db="EMBL/GenBank/DDBJ databases">
        <authorList>
            <person name="Coelho M.A."/>
            <person name="David-Palma M."/>
            <person name="Shea T."/>
            <person name="Sun S."/>
            <person name="Cuomo C.A."/>
            <person name="Heitman J."/>
        </authorList>
    </citation>
    <scope>NUCLEOTIDE SEQUENCE</scope>
    <source>
        <strain evidence="1">CBS 7841</strain>
    </source>
</reference>
<proteinExistence type="predicted"/>
<dbReference type="VEuPathDB" id="FungiDB:L203_05726"/>
<dbReference type="InterPro" id="IPR010721">
    <property type="entry name" value="UstE-like"/>
</dbReference>
<accession>A0A1E3HY10</accession>
<sequence length="385" mass="43188">MFSTLSKEMTSPLTTPLHLPLVFTLASIPVFYVLGLTTGNVSWVDRSWPLFPPLISIMLIGWELVNQAGAIYAHNLPRVLLMFGLQIAWCIRLVSHAAKRNFYDIKSEDYRYAVVRKLIPKWAFGLIHASVIATAQPLLLFSLCLPLYSALVLPPTQNASTGSLMFKTVANLFPARLGGSVAPTTVILGLSDYFMVAVSLLILYVEYEADRRNYEFQTKKHELIKSLPDKQLVHPKMTSEQQPLIKNEGLPGPSPYPASHHPGFPIKGMWRFSRHPNFAAEQLFWVSQGLFAALAGAKVGMAKEDWFLASVFGPCFALSLLFCASTFLTEWISSRKYPTFNDYKWLVGEFLPQETVLLWLWGQATGSRPKFVENVYGSVPSTPHE</sequence>
<evidence type="ECO:0000313" key="1">
    <source>
        <dbReference type="EMBL" id="WVN85256.1"/>
    </source>
</evidence>
<dbReference type="GeneID" id="91084617"/>
<dbReference type="AlphaFoldDB" id="A0A1E3HY10"/>
<dbReference type="PANTHER" id="PTHR32251">
    <property type="entry name" value="3-OXO-5-ALPHA-STEROID 4-DEHYDROGENASE"/>
    <property type="match status" value="1"/>
</dbReference>
<reference evidence="1" key="1">
    <citation type="submission" date="2016-06" db="EMBL/GenBank/DDBJ databases">
        <authorList>
            <person name="Cuomo C."/>
            <person name="Litvintseva A."/>
            <person name="Heitman J."/>
            <person name="Chen Y."/>
            <person name="Sun S."/>
            <person name="Springer D."/>
            <person name="Dromer F."/>
            <person name="Young S."/>
            <person name="Zeng Q."/>
            <person name="Chapman S."/>
            <person name="Gujja S."/>
            <person name="Saif S."/>
            <person name="Birren B."/>
        </authorList>
    </citation>
    <scope>NUCLEOTIDE SEQUENCE</scope>
    <source>
        <strain evidence="1">CBS 7841</strain>
    </source>
</reference>
<protein>
    <submittedName>
        <fullName evidence="1">Uncharacterized protein</fullName>
    </submittedName>
</protein>